<evidence type="ECO:0000256" key="1">
    <source>
        <dbReference type="SAM" id="MobiDB-lite"/>
    </source>
</evidence>
<dbReference type="InterPro" id="IPR013715">
    <property type="entry name" value="DUF1746"/>
</dbReference>
<evidence type="ECO:0000259" key="2">
    <source>
        <dbReference type="Pfam" id="PF08508"/>
    </source>
</evidence>
<feature type="region of interest" description="Disordered" evidence="1">
    <location>
        <begin position="1"/>
        <end position="29"/>
    </location>
</feature>
<dbReference type="AlphaFoldDB" id="A0A517KZ17"/>
<dbReference type="InterPro" id="IPR038967">
    <property type="entry name" value="Dsc4-like"/>
</dbReference>
<name>A0A517KZ17_9PEZI</name>
<dbReference type="GO" id="GO:0005783">
    <property type="term" value="C:endoplasmic reticulum"/>
    <property type="evidence" value="ECO:0007669"/>
    <property type="project" value="TreeGrafter"/>
</dbReference>
<evidence type="ECO:0000313" key="3">
    <source>
        <dbReference type="EMBL" id="QDS68622.1"/>
    </source>
</evidence>
<protein>
    <recommendedName>
        <fullName evidence="2">DUF1746 domain-containing protein</fullName>
    </recommendedName>
</protein>
<dbReference type="Pfam" id="PF08508">
    <property type="entry name" value="DUF1746"/>
    <property type="match status" value="1"/>
</dbReference>
<dbReference type="EMBL" id="CP042186">
    <property type="protein sequence ID" value="QDS68622.1"/>
    <property type="molecule type" value="Genomic_DNA"/>
</dbReference>
<dbReference type="Proteomes" id="UP000316270">
    <property type="component" value="Chromosome 2"/>
</dbReference>
<feature type="domain" description="DUF1746" evidence="2">
    <location>
        <begin position="44"/>
        <end position="146"/>
    </location>
</feature>
<feature type="compositionally biased region" description="Polar residues" evidence="1">
    <location>
        <begin position="1"/>
        <end position="21"/>
    </location>
</feature>
<reference evidence="3 4" key="1">
    <citation type="submission" date="2019-07" db="EMBL/GenBank/DDBJ databases">
        <title>Finished genome of Venturia effusa.</title>
        <authorList>
            <person name="Young C.A."/>
            <person name="Cox M.P."/>
            <person name="Ganley A.R.D."/>
            <person name="David W.J."/>
        </authorList>
    </citation>
    <scope>NUCLEOTIDE SEQUENCE [LARGE SCALE GENOMIC DNA]</scope>
    <source>
        <strain evidence="4">albino</strain>
    </source>
</reference>
<organism evidence="3 4">
    <name type="scientific">Venturia effusa</name>
    <dbReference type="NCBI Taxonomy" id="50376"/>
    <lineage>
        <taxon>Eukaryota</taxon>
        <taxon>Fungi</taxon>
        <taxon>Dikarya</taxon>
        <taxon>Ascomycota</taxon>
        <taxon>Pezizomycotina</taxon>
        <taxon>Dothideomycetes</taxon>
        <taxon>Pleosporomycetidae</taxon>
        <taxon>Venturiales</taxon>
        <taxon>Venturiaceae</taxon>
        <taxon>Venturia</taxon>
    </lineage>
</organism>
<keyword evidence="4" id="KW-1185">Reference proteome</keyword>
<dbReference type="GO" id="GO:0032933">
    <property type="term" value="P:SREBP signaling pathway"/>
    <property type="evidence" value="ECO:0007669"/>
    <property type="project" value="InterPro"/>
</dbReference>
<evidence type="ECO:0000313" key="4">
    <source>
        <dbReference type="Proteomes" id="UP000316270"/>
    </source>
</evidence>
<dbReference type="PANTHER" id="PTHR39405">
    <property type="entry name" value="DSC E3 UBIQUITIN LIGASE COMPLEX SUBUNIT 4"/>
    <property type="match status" value="1"/>
</dbReference>
<dbReference type="GO" id="GO:0044695">
    <property type="term" value="C:Dsc E3 ubiquitin ligase complex"/>
    <property type="evidence" value="ECO:0007669"/>
    <property type="project" value="InterPro"/>
</dbReference>
<sequence length="197" mass="21696">MNNEAGPSALESTSDTPASPTETEDESAPYRFSAKRRLDDLIFNLDGLILAEVAVLYYLDNSLICLIVRALVQKARAPRSESAGPILVTNALCLLLHLYRRRPEAGEALRGYLHGGLLLDFIGQRGPTSKWQLVLMDILLTILQLVAQALLEKRKAMDKSRPVTDLDSEERGESDSDVIASGQAMVAEVYLSEMTYS</sequence>
<accession>A0A517KZ17</accession>
<gene>
    <name evidence="3" type="ORF">FKW77_001414</name>
</gene>
<dbReference type="PANTHER" id="PTHR39405:SF1">
    <property type="entry name" value="DSC E3 UBIQUITIN LIGASE COMPLEX SUBUNIT 4"/>
    <property type="match status" value="1"/>
</dbReference>
<dbReference type="OrthoDB" id="5428737at2759"/>
<proteinExistence type="predicted"/>